<dbReference type="PRINTS" id="PR00625">
    <property type="entry name" value="JDOMAIN"/>
</dbReference>
<evidence type="ECO:0000256" key="1">
    <source>
        <dbReference type="ARBA" id="ARBA00022490"/>
    </source>
</evidence>
<dbReference type="GO" id="GO:0008270">
    <property type="term" value="F:zinc ion binding"/>
    <property type="evidence" value="ECO:0007669"/>
    <property type="project" value="UniProtKB-KW"/>
</dbReference>
<evidence type="ECO:0000256" key="9">
    <source>
        <dbReference type="PROSITE-ProRule" id="PRU00546"/>
    </source>
</evidence>
<keyword evidence="6 9" id="KW-0862">Zinc</keyword>
<dbReference type="AlphaFoldDB" id="A0A9N9EP15"/>
<dbReference type="EMBL" id="CAJVPL010012475">
    <property type="protein sequence ID" value="CAG8686672.1"/>
    <property type="molecule type" value="Genomic_DNA"/>
</dbReference>
<protein>
    <submittedName>
        <fullName evidence="13">2229_t:CDS:1</fullName>
    </submittedName>
</protein>
<dbReference type="Pfam" id="PF00226">
    <property type="entry name" value="DnaJ"/>
    <property type="match status" value="1"/>
</dbReference>
<evidence type="ECO:0000259" key="11">
    <source>
        <dbReference type="PROSITE" id="PS50076"/>
    </source>
</evidence>
<dbReference type="GO" id="GO:0006260">
    <property type="term" value="P:DNA replication"/>
    <property type="evidence" value="ECO:0007669"/>
    <property type="project" value="UniProtKB-KW"/>
</dbReference>
<keyword evidence="8" id="KW-0143">Chaperone</keyword>
<organism evidence="13 14">
    <name type="scientific">Ambispora gerdemannii</name>
    <dbReference type="NCBI Taxonomy" id="144530"/>
    <lineage>
        <taxon>Eukaryota</taxon>
        <taxon>Fungi</taxon>
        <taxon>Fungi incertae sedis</taxon>
        <taxon>Mucoromycota</taxon>
        <taxon>Glomeromycotina</taxon>
        <taxon>Glomeromycetes</taxon>
        <taxon>Archaeosporales</taxon>
        <taxon>Ambisporaceae</taxon>
        <taxon>Ambispora</taxon>
    </lineage>
</organism>
<dbReference type="GO" id="GO:0031072">
    <property type="term" value="F:heat shock protein binding"/>
    <property type="evidence" value="ECO:0007669"/>
    <property type="project" value="InterPro"/>
</dbReference>
<dbReference type="Gene3D" id="2.10.230.10">
    <property type="entry name" value="Heat shock protein DnaJ, cysteine-rich domain"/>
    <property type="match status" value="1"/>
</dbReference>
<keyword evidence="5 9" id="KW-0863">Zinc-finger</keyword>
<feature type="compositionally biased region" description="Basic and acidic residues" evidence="10">
    <location>
        <begin position="23"/>
        <end position="36"/>
    </location>
</feature>
<dbReference type="GO" id="GO:0005737">
    <property type="term" value="C:cytoplasm"/>
    <property type="evidence" value="ECO:0007669"/>
    <property type="project" value="TreeGrafter"/>
</dbReference>
<dbReference type="PROSITE" id="PS00636">
    <property type="entry name" value="DNAJ_1"/>
    <property type="match status" value="1"/>
</dbReference>
<dbReference type="Gene3D" id="1.10.287.110">
    <property type="entry name" value="DnaJ domain"/>
    <property type="match status" value="1"/>
</dbReference>
<evidence type="ECO:0000256" key="7">
    <source>
        <dbReference type="ARBA" id="ARBA00023016"/>
    </source>
</evidence>
<feature type="zinc finger region" description="CR-type" evidence="9">
    <location>
        <begin position="163"/>
        <end position="245"/>
    </location>
</feature>
<feature type="domain" description="J" evidence="11">
    <location>
        <begin position="41"/>
        <end position="95"/>
    </location>
</feature>
<keyword evidence="4" id="KW-0677">Repeat</keyword>
<evidence type="ECO:0000259" key="12">
    <source>
        <dbReference type="PROSITE" id="PS51188"/>
    </source>
</evidence>
<keyword evidence="14" id="KW-1185">Reference proteome</keyword>
<dbReference type="SUPFAM" id="SSF46565">
    <property type="entry name" value="Chaperone J-domain"/>
    <property type="match status" value="1"/>
</dbReference>
<dbReference type="GO" id="GO:0051082">
    <property type="term" value="F:unfolded protein binding"/>
    <property type="evidence" value="ECO:0007669"/>
    <property type="project" value="InterPro"/>
</dbReference>
<evidence type="ECO:0000256" key="4">
    <source>
        <dbReference type="ARBA" id="ARBA00022737"/>
    </source>
</evidence>
<keyword evidence="1" id="KW-0963">Cytoplasm</keyword>
<keyword evidence="2" id="KW-0235">DNA replication</keyword>
<evidence type="ECO:0000256" key="2">
    <source>
        <dbReference type="ARBA" id="ARBA00022705"/>
    </source>
</evidence>
<evidence type="ECO:0000313" key="13">
    <source>
        <dbReference type="EMBL" id="CAG8686672.1"/>
    </source>
</evidence>
<dbReference type="SMART" id="SM00271">
    <property type="entry name" value="DnaJ"/>
    <property type="match status" value="1"/>
</dbReference>
<dbReference type="GO" id="GO:0042026">
    <property type="term" value="P:protein refolding"/>
    <property type="evidence" value="ECO:0007669"/>
    <property type="project" value="TreeGrafter"/>
</dbReference>
<comment type="caution">
    <text evidence="13">The sequence shown here is derived from an EMBL/GenBank/DDBJ whole genome shotgun (WGS) entry which is preliminary data.</text>
</comment>
<feature type="domain" description="CR-type" evidence="12">
    <location>
        <begin position="163"/>
        <end position="245"/>
    </location>
</feature>
<dbReference type="InterPro" id="IPR018253">
    <property type="entry name" value="DnaJ_domain_CS"/>
</dbReference>
<reference evidence="13" key="1">
    <citation type="submission" date="2021-06" db="EMBL/GenBank/DDBJ databases">
        <authorList>
            <person name="Kallberg Y."/>
            <person name="Tangrot J."/>
            <person name="Rosling A."/>
        </authorList>
    </citation>
    <scope>NUCLEOTIDE SEQUENCE</scope>
    <source>
        <strain evidence="13">MT106</strain>
    </source>
</reference>
<dbReference type="InterPro" id="IPR008971">
    <property type="entry name" value="HSP40/DnaJ_pept-bd"/>
</dbReference>
<accession>A0A9N9EP15</accession>
<sequence>DYPAIKSQLNEVEEMMKLANELAEKMPKEKSEKKDNGEEDDYYDILGVKRDASEEEIKKSYRNEKKVAEEKFKEINGAYDVLSNAEKRRNYDQYGSSEGFAQGSTEGNFGQGEGFFKDIFETFFGGGPDYSGRGAHAGDRTRPQAGSDILVNVVLNFKESVLGVKKKITLELEKICSVCQQTGAASRSDIVECPACQGRGAVNTIQRTVLGAIRTQVTCSRCQGEGKIIKKKCHGCGGRKFVTQTETIELNIPRGIQPEKKLRYQGIDAILGSVVEVITLEGVEKIPLPAGSQNVRLPKKVTLATEGILRNIQRETSWNPNRDFIEKNKD</sequence>
<keyword evidence="3 9" id="KW-0479">Metal-binding</keyword>
<dbReference type="FunFam" id="2.10.230.10:FF:000002">
    <property type="entry name" value="Molecular chaperone DnaJ"/>
    <property type="match status" value="1"/>
</dbReference>
<dbReference type="CDD" id="cd10719">
    <property type="entry name" value="DnaJ_zf"/>
    <property type="match status" value="1"/>
</dbReference>
<evidence type="ECO:0000256" key="6">
    <source>
        <dbReference type="ARBA" id="ARBA00022833"/>
    </source>
</evidence>
<dbReference type="InterPro" id="IPR001305">
    <property type="entry name" value="HSP_DnaJ_Cys-rich_dom"/>
</dbReference>
<dbReference type="InterPro" id="IPR001623">
    <property type="entry name" value="DnaJ_domain"/>
</dbReference>
<dbReference type="SUPFAM" id="SSF49493">
    <property type="entry name" value="HSP40/DnaJ peptide-binding domain"/>
    <property type="match status" value="1"/>
</dbReference>
<gene>
    <name evidence="13" type="ORF">AGERDE_LOCUS12925</name>
</gene>
<dbReference type="Gene3D" id="2.60.260.20">
    <property type="entry name" value="Urease metallochaperone UreE, N-terminal domain"/>
    <property type="match status" value="1"/>
</dbReference>
<evidence type="ECO:0000256" key="10">
    <source>
        <dbReference type="SAM" id="MobiDB-lite"/>
    </source>
</evidence>
<feature type="region of interest" description="Disordered" evidence="10">
    <location>
        <begin position="23"/>
        <end position="42"/>
    </location>
</feature>
<evidence type="ECO:0000256" key="3">
    <source>
        <dbReference type="ARBA" id="ARBA00022723"/>
    </source>
</evidence>
<dbReference type="InterPro" id="IPR036410">
    <property type="entry name" value="HSP_DnaJ_Cys-rich_dom_sf"/>
</dbReference>
<dbReference type="PANTHER" id="PTHR43096">
    <property type="entry name" value="DNAJ HOMOLOG 1, MITOCHONDRIAL-RELATED"/>
    <property type="match status" value="1"/>
</dbReference>
<proteinExistence type="predicted"/>
<dbReference type="PANTHER" id="PTHR43096:SF48">
    <property type="entry name" value="CHAPERONE PROTEIN DNAJ"/>
    <property type="match status" value="1"/>
</dbReference>
<dbReference type="PROSITE" id="PS51188">
    <property type="entry name" value="ZF_CR"/>
    <property type="match status" value="1"/>
</dbReference>
<dbReference type="PROSITE" id="PS50076">
    <property type="entry name" value="DNAJ_2"/>
    <property type="match status" value="1"/>
</dbReference>
<evidence type="ECO:0000313" key="14">
    <source>
        <dbReference type="Proteomes" id="UP000789831"/>
    </source>
</evidence>
<dbReference type="Pfam" id="PF00684">
    <property type="entry name" value="DnaJ_CXXCXGXG"/>
    <property type="match status" value="1"/>
</dbReference>
<dbReference type="OrthoDB" id="10256793at2759"/>
<feature type="non-terminal residue" evidence="13">
    <location>
        <position position="1"/>
    </location>
</feature>
<dbReference type="Proteomes" id="UP000789831">
    <property type="component" value="Unassembled WGS sequence"/>
</dbReference>
<dbReference type="CDD" id="cd06257">
    <property type="entry name" value="DnaJ"/>
    <property type="match status" value="1"/>
</dbReference>
<dbReference type="InterPro" id="IPR036869">
    <property type="entry name" value="J_dom_sf"/>
</dbReference>
<evidence type="ECO:0000256" key="8">
    <source>
        <dbReference type="ARBA" id="ARBA00023186"/>
    </source>
</evidence>
<feature type="non-terminal residue" evidence="13">
    <location>
        <position position="330"/>
    </location>
</feature>
<name>A0A9N9EP15_9GLOM</name>
<keyword evidence="7" id="KW-0346">Stress response</keyword>
<evidence type="ECO:0000256" key="5">
    <source>
        <dbReference type="ARBA" id="ARBA00022771"/>
    </source>
</evidence>
<dbReference type="SUPFAM" id="SSF57938">
    <property type="entry name" value="DnaJ/Hsp40 cysteine-rich domain"/>
    <property type="match status" value="1"/>
</dbReference>